<dbReference type="InterPro" id="IPR023271">
    <property type="entry name" value="Aquaporin-like"/>
</dbReference>
<comment type="subcellular location">
    <subcellularLocation>
        <location evidence="1">Membrane</location>
        <topology evidence="1">Multi-pass membrane protein</topology>
    </subcellularLocation>
</comment>
<dbReference type="Pfam" id="PF00230">
    <property type="entry name" value="MIP"/>
    <property type="match status" value="1"/>
</dbReference>
<evidence type="ECO:0008006" key="12">
    <source>
        <dbReference type="Google" id="ProtNLM"/>
    </source>
</evidence>
<dbReference type="InterPro" id="IPR022357">
    <property type="entry name" value="MIP_CS"/>
</dbReference>
<comment type="similarity">
    <text evidence="6">Belongs to the MIP/aquaporin (TC 1.A.8) family.</text>
</comment>
<proteinExistence type="inferred from homology"/>
<evidence type="ECO:0000313" key="8">
    <source>
        <dbReference type="EMBL" id="KAF4381675.1"/>
    </source>
</evidence>
<feature type="transmembrane region" description="Helical" evidence="7">
    <location>
        <begin position="138"/>
        <end position="156"/>
    </location>
</feature>
<keyword evidence="2 6" id="KW-0813">Transport</keyword>
<comment type="caution">
    <text evidence="8">The sequence shown here is derived from an EMBL/GenBank/DDBJ whole genome shotgun (WGS) entry which is preliminary data.</text>
</comment>
<dbReference type="GO" id="GO:0015267">
    <property type="term" value="F:channel activity"/>
    <property type="evidence" value="ECO:0007669"/>
    <property type="project" value="InterPro"/>
</dbReference>
<feature type="transmembrane region" description="Helical" evidence="7">
    <location>
        <begin position="208"/>
        <end position="229"/>
    </location>
</feature>
<dbReference type="SUPFAM" id="SSF81338">
    <property type="entry name" value="Aquaporin-like"/>
    <property type="match status" value="1"/>
</dbReference>
<keyword evidence="3 6" id="KW-0812">Transmembrane</keyword>
<evidence type="ECO:0000256" key="3">
    <source>
        <dbReference type="ARBA" id="ARBA00022692"/>
    </source>
</evidence>
<dbReference type="Proteomes" id="UP000583929">
    <property type="component" value="Unassembled WGS sequence"/>
</dbReference>
<dbReference type="AlphaFoldDB" id="A0A7J6GFK9"/>
<dbReference type="GO" id="GO:0016020">
    <property type="term" value="C:membrane"/>
    <property type="evidence" value="ECO:0007669"/>
    <property type="project" value="UniProtKB-SubCell"/>
</dbReference>
<feature type="transmembrane region" description="Helical" evidence="7">
    <location>
        <begin position="163"/>
        <end position="181"/>
    </location>
</feature>
<dbReference type="Gene3D" id="1.20.1080.10">
    <property type="entry name" value="Glycerol uptake facilitator protein"/>
    <property type="match status" value="1"/>
</dbReference>
<name>A0A7J6GFK9_CANSA</name>
<feature type="transmembrane region" description="Helical" evidence="7">
    <location>
        <begin position="22"/>
        <end position="42"/>
    </location>
</feature>
<evidence type="ECO:0000313" key="10">
    <source>
        <dbReference type="Proteomes" id="UP000525078"/>
    </source>
</evidence>
<gene>
    <name evidence="8" type="ORF">F8388_021303</name>
    <name evidence="9" type="ORF">G4B88_021044</name>
</gene>
<dbReference type="EMBL" id="JAATIP010000060">
    <property type="protein sequence ID" value="KAF4381675.1"/>
    <property type="molecule type" value="Genomic_DNA"/>
</dbReference>
<evidence type="ECO:0000256" key="6">
    <source>
        <dbReference type="RuleBase" id="RU000477"/>
    </source>
</evidence>
<feature type="transmembrane region" description="Helical" evidence="7">
    <location>
        <begin position="98"/>
        <end position="118"/>
    </location>
</feature>
<dbReference type="PRINTS" id="PR00783">
    <property type="entry name" value="MINTRINSICP"/>
</dbReference>
<keyword evidence="5 7" id="KW-0472">Membrane</keyword>
<reference evidence="10 11" key="1">
    <citation type="journal article" date="2020" name="bioRxiv">
        <title>Sequence and annotation of 42 cannabis genomes reveals extensive copy number variation in cannabinoid synthesis and pathogen resistance genes.</title>
        <authorList>
            <person name="Mckernan K.J."/>
            <person name="Helbert Y."/>
            <person name="Kane L.T."/>
            <person name="Ebling H."/>
            <person name="Zhang L."/>
            <person name="Liu B."/>
            <person name="Eaton Z."/>
            <person name="Mclaughlin S."/>
            <person name="Kingan S."/>
            <person name="Baybayan P."/>
            <person name="Concepcion G."/>
            <person name="Jordan M."/>
            <person name="Riva A."/>
            <person name="Barbazuk W."/>
            <person name="Harkins T."/>
        </authorList>
    </citation>
    <scope>NUCLEOTIDE SEQUENCE [LARGE SCALE GENOMIC DNA]</scope>
    <source>
        <strain evidence="10 11">cv. Jamaican Lion 4</strain>
        <strain evidence="9">Father</strain>
        <strain evidence="8">Mother</strain>
        <tissue evidence="8">Leaf</tissue>
    </source>
</reference>
<protein>
    <recommendedName>
        <fullName evidence="12">Aquaporin NIP5-1</fullName>
    </recommendedName>
</protein>
<evidence type="ECO:0000313" key="9">
    <source>
        <dbReference type="EMBL" id="KAF4399830.1"/>
    </source>
</evidence>
<dbReference type="Proteomes" id="UP000525078">
    <property type="component" value="Unassembled WGS sequence"/>
</dbReference>
<dbReference type="EMBL" id="JAATIQ010000020">
    <property type="protein sequence ID" value="KAF4399830.1"/>
    <property type="molecule type" value="Genomic_DNA"/>
</dbReference>
<evidence type="ECO:0000256" key="2">
    <source>
        <dbReference type="ARBA" id="ARBA00022448"/>
    </source>
</evidence>
<keyword evidence="11" id="KW-1185">Reference proteome</keyword>
<dbReference type="PANTHER" id="PTHR45724">
    <property type="entry name" value="AQUAPORIN NIP2-1"/>
    <property type="match status" value="1"/>
</dbReference>
<evidence type="ECO:0000256" key="7">
    <source>
        <dbReference type="SAM" id="Phobius"/>
    </source>
</evidence>
<dbReference type="InterPro" id="IPR000425">
    <property type="entry name" value="MIP"/>
</dbReference>
<dbReference type="PROSITE" id="PS00221">
    <property type="entry name" value="MIP"/>
    <property type="match status" value="1"/>
</dbReference>
<dbReference type="PANTHER" id="PTHR45724:SF11">
    <property type="entry name" value="AQUAPORIN NIP5-1-RELATED"/>
    <property type="match status" value="1"/>
</dbReference>
<organism evidence="8 10">
    <name type="scientific">Cannabis sativa</name>
    <name type="common">Hemp</name>
    <name type="synonym">Marijuana</name>
    <dbReference type="NCBI Taxonomy" id="3483"/>
    <lineage>
        <taxon>Eukaryota</taxon>
        <taxon>Viridiplantae</taxon>
        <taxon>Streptophyta</taxon>
        <taxon>Embryophyta</taxon>
        <taxon>Tracheophyta</taxon>
        <taxon>Spermatophyta</taxon>
        <taxon>Magnoliopsida</taxon>
        <taxon>eudicotyledons</taxon>
        <taxon>Gunneridae</taxon>
        <taxon>Pentapetalae</taxon>
        <taxon>rosids</taxon>
        <taxon>fabids</taxon>
        <taxon>Rosales</taxon>
        <taxon>Cannabaceae</taxon>
        <taxon>Cannabis</taxon>
    </lineage>
</organism>
<keyword evidence="4 7" id="KW-1133">Transmembrane helix</keyword>
<evidence type="ECO:0000256" key="1">
    <source>
        <dbReference type="ARBA" id="ARBA00004141"/>
    </source>
</evidence>
<sequence length="266" mass="27600">MAGISSCKKALPAFNVSLVRKLGAEFVGTFIMVFGATAAPLVNQEHDGSAGALVGNAVCSGLAVMVVIFSTGHISGAHLNPAVTIAFATFKHFPWVQVLPYIAVQVLASISASFLLKAAFHPFMSSGLTLPTVSLHEAFAVEFVVTFFLMFIVTAVSTDTRAAGELAGIAVGATVILNVLISGKSTGGSMNPVRSLGPAIAAGNFKGLWIYLVAPPLGALAGAATYTVVKISDRTQNQVHDDSIRQDSVSVISDNYQPHPAGNIMI</sequence>
<feature type="transmembrane region" description="Helical" evidence="7">
    <location>
        <begin position="48"/>
        <end position="69"/>
    </location>
</feature>
<evidence type="ECO:0000256" key="4">
    <source>
        <dbReference type="ARBA" id="ARBA00022989"/>
    </source>
</evidence>
<evidence type="ECO:0000256" key="5">
    <source>
        <dbReference type="ARBA" id="ARBA00023136"/>
    </source>
</evidence>
<accession>A0A7J6GFK9</accession>
<evidence type="ECO:0000313" key="11">
    <source>
        <dbReference type="Proteomes" id="UP000583929"/>
    </source>
</evidence>
<dbReference type="InterPro" id="IPR034294">
    <property type="entry name" value="Aquaporin_transptr"/>
</dbReference>